<dbReference type="AlphaFoldDB" id="H3C5E1"/>
<dbReference type="PANTHER" id="PTHR43215">
    <property type="entry name" value="RADIAL SPOKE HEAD 1 HOMOLOG"/>
    <property type="match status" value="1"/>
</dbReference>
<feature type="compositionally biased region" description="Basic and acidic residues" evidence="2">
    <location>
        <begin position="7"/>
        <end position="31"/>
    </location>
</feature>
<proteinExistence type="predicted"/>
<dbReference type="Gene3D" id="2.20.110.10">
    <property type="entry name" value="Histone H3 K4-specific methyltransferase SET7/9 N-terminal domain"/>
    <property type="match status" value="2"/>
</dbReference>
<reference evidence="3" key="2">
    <citation type="submission" date="2025-08" db="UniProtKB">
        <authorList>
            <consortium name="Ensembl"/>
        </authorList>
    </citation>
    <scope>IDENTIFICATION</scope>
</reference>
<dbReference type="Pfam" id="PF02493">
    <property type="entry name" value="MORN"/>
    <property type="match status" value="6"/>
</dbReference>
<dbReference type="FunCoup" id="H3C5E1">
    <property type="interactions" value="473"/>
</dbReference>
<dbReference type="HOGENOM" id="CLU_032017_2_1_1"/>
<evidence type="ECO:0000256" key="2">
    <source>
        <dbReference type="SAM" id="MobiDB-lite"/>
    </source>
</evidence>
<feature type="region of interest" description="Disordered" evidence="2">
    <location>
        <begin position="1"/>
        <end position="35"/>
    </location>
</feature>
<dbReference type="GO" id="GO:0035082">
    <property type="term" value="P:axoneme assembly"/>
    <property type="evidence" value="ECO:0007669"/>
    <property type="project" value="TreeGrafter"/>
</dbReference>
<name>H3C5E1_TETNG</name>
<keyword evidence="1" id="KW-0677">Repeat</keyword>
<dbReference type="PANTHER" id="PTHR43215:SF14">
    <property type="entry name" value="RADIAL SPOKE HEAD 1 HOMOLOG"/>
    <property type="match status" value="1"/>
</dbReference>
<dbReference type="InterPro" id="IPR003409">
    <property type="entry name" value="MORN"/>
</dbReference>
<dbReference type="OMA" id="DIYQGQY"/>
<dbReference type="GO" id="GO:0031514">
    <property type="term" value="C:motile cilium"/>
    <property type="evidence" value="ECO:0007669"/>
    <property type="project" value="TreeGrafter"/>
</dbReference>
<dbReference type="GeneTree" id="ENSGT00940000157240"/>
<accession>H3C5E1</accession>
<dbReference type="InParanoid" id="H3C5E1"/>
<dbReference type="GO" id="GO:0007286">
    <property type="term" value="P:spermatid development"/>
    <property type="evidence" value="ECO:0007669"/>
    <property type="project" value="TreeGrafter"/>
</dbReference>
<evidence type="ECO:0000256" key="1">
    <source>
        <dbReference type="ARBA" id="ARBA00022737"/>
    </source>
</evidence>
<evidence type="ECO:0000313" key="4">
    <source>
        <dbReference type="Proteomes" id="UP000007303"/>
    </source>
</evidence>
<organism evidence="3 4">
    <name type="scientific">Tetraodon nigroviridis</name>
    <name type="common">Spotted green pufferfish</name>
    <name type="synonym">Chelonodon nigroviridis</name>
    <dbReference type="NCBI Taxonomy" id="99883"/>
    <lineage>
        <taxon>Eukaryota</taxon>
        <taxon>Metazoa</taxon>
        <taxon>Chordata</taxon>
        <taxon>Craniata</taxon>
        <taxon>Vertebrata</taxon>
        <taxon>Euteleostomi</taxon>
        <taxon>Actinopterygii</taxon>
        <taxon>Neopterygii</taxon>
        <taxon>Teleostei</taxon>
        <taxon>Neoteleostei</taxon>
        <taxon>Acanthomorphata</taxon>
        <taxon>Eupercaria</taxon>
        <taxon>Tetraodontiformes</taxon>
        <taxon>Tetradontoidea</taxon>
        <taxon>Tetraodontidae</taxon>
        <taxon>Tetraodon</taxon>
    </lineage>
</organism>
<keyword evidence="4" id="KW-1185">Reference proteome</keyword>
<dbReference type="FunFam" id="2.20.110.10:FF:000002">
    <property type="entry name" value="Phosphatidylinositol 4-phosphate 5-kinase 8"/>
    <property type="match status" value="1"/>
</dbReference>
<dbReference type="Ensembl" id="ENSTNIT00000002328.1">
    <property type="protein sequence ID" value="ENSTNIP00000003460.1"/>
    <property type="gene ID" value="ENSTNIG00000000763.1"/>
</dbReference>
<dbReference type="STRING" id="99883.ENSTNIP00000003460"/>
<dbReference type="GO" id="GO:0005634">
    <property type="term" value="C:nucleus"/>
    <property type="evidence" value="ECO:0007669"/>
    <property type="project" value="TreeGrafter"/>
</dbReference>
<dbReference type="SMART" id="SM00698">
    <property type="entry name" value="MORN"/>
    <property type="match status" value="6"/>
</dbReference>
<evidence type="ECO:0000313" key="3">
    <source>
        <dbReference type="Ensembl" id="ENSTNIP00000003460.1"/>
    </source>
</evidence>
<reference evidence="4" key="1">
    <citation type="journal article" date="2004" name="Nature">
        <title>Genome duplication in the teleost fish Tetraodon nigroviridis reveals the early vertebrate proto-karyotype.</title>
        <authorList>
            <person name="Jaillon O."/>
            <person name="Aury J.-M."/>
            <person name="Brunet F."/>
            <person name="Petit J.-L."/>
            <person name="Stange-Thomann N."/>
            <person name="Mauceli E."/>
            <person name="Bouneau L."/>
            <person name="Fischer C."/>
            <person name="Ozouf-Costaz C."/>
            <person name="Bernot A."/>
            <person name="Nicaud S."/>
            <person name="Jaffe D."/>
            <person name="Fisher S."/>
            <person name="Lutfalla G."/>
            <person name="Dossat C."/>
            <person name="Segurens B."/>
            <person name="Dasilva C."/>
            <person name="Salanoubat M."/>
            <person name="Levy M."/>
            <person name="Boudet N."/>
            <person name="Castellano S."/>
            <person name="Anthouard V."/>
            <person name="Jubin C."/>
            <person name="Castelli V."/>
            <person name="Katinka M."/>
            <person name="Vacherie B."/>
            <person name="Biemont C."/>
            <person name="Skalli Z."/>
            <person name="Cattolico L."/>
            <person name="Poulain J."/>
            <person name="De Berardinis V."/>
            <person name="Cruaud C."/>
            <person name="Duprat S."/>
            <person name="Brottier P."/>
            <person name="Coutanceau J.-P."/>
            <person name="Gouzy J."/>
            <person name="Parra G."/>
            <person name="Lardier G."/>
            <person name="Chapple C."/>
            <person name="McKernan K.J."/>
            <person name="McEwan P."/>
            <person name="Bosak S."/>
            <person name="Kellis M."/>
            <person name="Volff J.-N."/>
            <person name="Guigo R."/>
            <person name="Zody M.C."/>
            <person name="Mesirov J."/>
            <person name="Lindblad-Toh K."/>
            <person name="Birren B."/>
            <person name="Nusbaum C."/>
            <person name="Kahn D."/>
            <person name="Robinson-Rechavi M."/>
            <person name="Laudet V."/>
            <person name="Schachter V."/>
            <person name="Quetier F."/>
            <person name="Saurin W."/>
            <person name="Scarpelli C."/>
            <person name="Wincker P."/>
            <person name="Lander E.S."/>
            <person name="Weissenbach J."/>
            <person name="Roest Crollius H."/>
        </authorList>
    </citation>
    <scope>NUCLEOTIDE SEQUENCE [LARGE SCALE GENOMIC DNA]</scope>
</reference>
<dbReference type="SUPFAM" id="SSF82185">
    <property type="entry name" value="Histone H3 K4-specific methyltransferase SET7/9 N-terminal domain"/>
    <property type="match status" value="1"/>
</dbReference>
<sequence>MSDTQSEEEHDKLGTLKEYEGERNEAGERHGGGRAVLASGDIYQGQYKNGKRHGKGTYHFKNSSRYVGDYQQNLKHGEGIFYYPDGSRYEGSWVKDMREGHGVYTYPNGDTYEGEWLNHMRHGQGVYHYTTTGSQYRGSWVDGKMELGGEYIHSNHRYKGNFSNNNPCGSGKFVFDIGCEQHGEYQQIQQDTDDLEYAEPATAVKWTPVCIKPIAP</sequence>
<reference evidence="3" key="3">
    <citation type="submission" date="2025-09" db="UniProtKB">
        <authorList>
            <consortium name="Ensembl"/>
        </authorList>
    </citation>
    <scope>IDENTIFICATION</scope>
</reference>
<protein>
    <submittedName>
        <fullName evidence="3">Radial spoke head component 1</fullName>
    </submittedName>
</protein>
<dbReference type="Proteomes" id="UP000007303">
    <property type="component" value="Unassembled WGS sequence"/>
</dbReference>